<protein>
    <recommendedName>
        <fullName evidence="5">NADH dehydrogenase [ubiquinone] 1 beta subcomplex subunit 7</fullName>
    </recommendedName>
</protein>
<evidence type="ECO:0000256" key="9">
    <source>
        <dbReference type="ARBA" id="ARBA00022982"/>
    </source>
</evidence>
<dbReference type="GO" id="GO:0005743">
    <property type="term" value="C:mitochondrial inner membrane"/>
    <property type="evidence" value="ECO:0007669"/>
    <property type="project" value="UniProtKB-SubCell"/>
</dbReference>
<evidence type="ECO:0000256" key="1">
    <source>
        <dbReference type="ARBA" id="ARBA00003195"/>
    </source>
</evidence>
<comment type="similarity">
    <text evidence="4">Belongs to the complex I NDUFB7 subunit family.</text>
</comment>
<dbReference type="PROSITE" id="PS51808">
    <property type="entry name" value="CHCH"/>
    <property type="match status" value="1"/>
</dbReference>
<evidence type="ECO:0000313" key="13">
    <source>
        <dbReference type="EMBL" id="PRP85067.1"/>
    </source>
</evidence>
<sequence>MADRPPPPISREEMKVHDIPLAWRDHCAHLLVPLNQCRQKSFYMPWKCTHERHEYEICEHSEWAARQEKRYGKKPHH</sequence>
<comment type="caution">
    <text evidence="13">The sequence shown here is derived from an EMBL/GenBank/DDBJ whole genome shotgun (WGS) entry which is preliminary data.</text>
</comment>
<proteinExistence type="inferred from homology"/>
<keyword evidence="14" id="KW-1185">Reference proteome</keyword>
<evidence type="ECO:0000256" key="8">
    <source>
        <dbReference type="ARBA" id="ARBA00022792"/>
    </source>
</evidence>
<dbReference type="STRING" id="1890364.A0A2P6NM67"/>
<keyword evidence="10" id="KW-0496">Mitochondrion</keyword>
<keyword evidence="12" id="KW-1015">Disulfide bond</keyword>
<dbReference type="AlphaFoldDB" id="A0A2P6NM67"/>
<keyword evidence="11" id="KW-0472">Membrane</keyword>
<evidence type="ECO:0000256" key="11">
    <source>
        <dbReference type="ARBA" id="ARBA00023136"/>
    </source>
</evidence>
<evidence type="ECO:0000256" key="7">
    <source>
        <dbReference type="ARBA" id="ARBA00022660"/>
    </source>
</evidence>
<comment type="function">
    <text evidence="1">Accessory subunit of the mitochondrial membrane respiratory chain NADH dehydrogenase (Complex I), that is believed not to be involved in catalysis. Complex I functions in the transfer of electrons from NADH to the respiratory chain. The immediate electron acceptor for the enzyme is believed to be ubiquinone.</text>
</comment>
<evidence type="ECO:0000256" key="2">
    <source>
        <dbReference type="ARBA" id="ARBA00004569"/>
    </source>
</evidence>
<dbReference type="PANTHER" id="PTHR20900">
    <property type="entry name" value="NADH:UBIQUINONE OXIDOREDUCTASE B18-LIKE SUBUNIT"/>
    <property type="match status" value="1"/>
</dbReference>
<keyword evidence="8" id="KW-0999">Mitochondrion inner membrane</keyword>
<dbReference type="OrthoDB" id="268414at2759"/>
<dbReference type="InterPro" id="IPR008698">
    <property type="entry name" value="NDUB7"/>
</dbReference>
<evidence type="ECO:0000256" key="12">
    <source>
        <dbReference type="ARBA" id="ARBA00023157"/>
    </source>
</evidence>
<keyword evidence="6" id="KW-0813">Transport</keyword>
<organism evidence="13 14">
    <name type="scientific">Planoprotostelium fungivorum</name>
    <dbReference type="NCBI Taxonomy" id="1890364"/>
    <lineage>
        <taxon>Eukaryota</taxon>
        <taxon>Amoebozoa</taxon>
        <taxon>Evosea</taxon>
        <taxon>Variosea</taxon>
        <taxon>Cavosteliida</taxon>
        <taxon>Cavosteliaceae</taxon>
        <taxon>Planoprotostelium</taxon>
    </lineage>
</organism>
<evidence type="ECO:0000256" key="6">
    <source>
        <dbReference type="ARBA" id="ARBA00022448"/>
    </source>
</evidence>
<dbReference type="FunCoup" id="A0A2P6NM67">
    <property type="interactions" value="408"/>
</dbReference>
<dbReference type="Proteomes" id="UP000241769">
    <property type="component" value="Unassembled WGS sequence"/>
</dbReference>
<dbReference type="InParanoid" id="A0A2P6NM67"/>
<keyword evidence="9" id="KW-0249">Electron transport</keyword>
<reference evidence="13 14" key="1">
    <citation type="journal article" date="2018" name="Genome Biol. Evol.">
        <title>Multiple Roots of Fruiting Body Formation in Amoebozoa.</title>
        <authorList>
            <person name="Hillmann F."/>
            <person name="Forbes G."/>
            <person name="Novohradska S."/>
            <person name="Ferling I."/>
            <person name="Riege K."/>
            <person name="Groth M."/>
            <person name="Westermann M."/>
            <person name="Marz M."/>
            <person name="Spaller T."/>
            <person name="Winckler T."/>
            <person name="Schaap P."/>
            <person name="Glockner G."/>
        </authorList>
    </citation>
    <scope>NUCLEOTIDE SEQUENCE [LARGE SCALE GENOMIC DNA]</scope>
    <source>
        <strain evidence="13 14">Jena</strain>
    </source>
</reference>
<gene>
    <name evidence="13" type="ORF">PROFUN_07251</name>
</gene>
<keyword evidence="7" id="KW-0679">Respiratory chain</keyword>
<evidence type="ECO:0000256" key="4">
    <source>
        <dbReference type="ARBA" id="ARBA00008006"/>
    </source>
</evidence>
<evidence type="ECO:0000313" key="14">
    <source>
        <dbReference type="Proteomes" id="UP000241769"/>
    </source>
</evidence>
<evidence type="ECO:0000256" key="10">
    <source>
        <dbReference type="ARBA" id="ARBA00023128"/>
    </source>
</evidence>
<evidence type="ECO:0000256" key="3">
    <source>
        <dbReference type="ARBA" id="ARBA00004637"/>
    </source>
</evidence>
<dbReference type="EMBL" id="MDYQ01000051">
    <property type="protein sequence ID" value="PRP85067.1"/>
    <property type="molecule type" value="Genomic_DNA"/>
</dbReference>
<dbReference type="GO" id="GO:0005758">
    <property type="term" value="C:mitochondrial intermembrane space"/>
    <property type="evidence" value="ECO:0007669"/>
    <property type="project" value="UniProtKB-SubCell"/>
</dbReference>
<dbReference type="PANTHER" id="PTHR20900:SF0">
    <property type="entry name" value="NADH DEHYDROGENASE [UBIQUINONE] 1 BETA SUBCOMPLEX SUBUNIT 7"/>
    <property type="match status" value="1"/>
</dbReference>
<name>A0A2P6NM67_9EUKA</name>
<comment type="subcellular location">
    <subcellularLocation>
        <location evidence="3">Mitochondrion inner membrane</location>
        <topology evidence="3">Peripheral membrane protein</topology>
    </subcellularLocation>
    <subcellularLocation>
        <location evidence="2">Mitochondrion intermembrane space</location>
    </subcellularLocation>
</comment>
<dbReference type="Pfam" id="PF05676">
    <property type="entry name" value="NDUF_B7"/>
    <property type="match status" value="1"/>
</dbReference>
<accession>A0A2P6NM67</accession>
<evidence type="ECO:0000256" key="5">
    <source>
        <dbReference type="ARBA" id="ARBA00018677"/>
    </source>
</evidence>